<sequence length="322" mass="36126">MSATWAPTSNSIHRLLQYLDVLAIAFNRFRQRSFELPVYRPPDPFDTVAWQEGVRTLLNEFDAVRNRLFAGAFAPARLAERLVDETVAEFARCGGRDDSTLSAIADAAVWIGHVGTPWNVGTPRPWNYGSLDPESPTPKLAREERFEAEFQVLERYSPVRAALTFALARTGQSIPPNVHDRRYLTYGSWAPGQHEPISQRELLALANEAASAPRPPGDDERADDSVSSRAARPPKAKRRRGNRSHAQSRDPKRRFRANLFDNIFNEKRPGEGAQRLAQRLSKNKALVELAKQAGFDAINAAVVESAIQYSRRRTELEGPTKK</sequence>
<feature type="compositionally biased region" description="Basic and acidic residues" evidence="1">
    <location>
        <begin position="216"/>
        <end position="226"/>
    </location>
</feature>
<evidence type="ECO:0000313" key="3">
    <source>
        <dbReference type="Proteomes" id="UP000464178"/>
    </source>
</evidence>
<protein>
    <submittedName>
        <fullName evidence="2">Uncharacterized protein</fullName>
    </submittedName>
</protein>
<keyword evidence="3" id="KW-1185">Reference proteome</keyword>
<organism evidence="2 3">
    <name type="scientific">Gemmata massiliana</name>
    <dbReference type="NCBI Taxonomy" id="1210884"/>
    <lineage>
        <taxon>Bacteria</taxon>
        <taxon>Pseudomonadati</taxon>
        <taxon>Planctomycetota</taxon>
        <taxon>Planctomycetia</taxon>
        <taxon>Gemmatales</taxon>
        <taxon>Gemmataceae</taxon>
        <taxon>Gemmata</taxon>
    </lineage>
</organism>
<proteinExistence type="predicted"/>
<feature type="region of interest" description="Disordered" evidence="1">
    <location>
        <begin position="209"/>
        <end position="254"/>
    </location>
</feature>
<name>A0A6P2CU70_9BACT</name>
<evidence type="ECO:0000256" key="1">
    <source>
        <dbReference type="SAM" id="MobiDB-lite"/>
    </source>
</evidence>
<dbReference type="AlphaFoldDB" id="A0A6P2CU70"/>
<reference evidence="2 3" key="1">
    <citation type="submission" date="2019-05" db="EMBL/GenBank/DDBJ databases">
        <authorList>
            <consortium name="Science for Life Laboratories"/>
        </authorList>
    </citation>
    <scope>NUCLEOTIDE SEQUENCE [LARGE SCALE GENOMIC DNA]</scope>
    <source>
        <strain evidence="2">Soil9</strain>
    </source>
</reference>
<evidence type="ECO:0000313" key="2">
    <source>
        <dbReference type="EMBL" id="VTR91695.1"/>
    </source>
</evidence>
<dbReference type="Proteomes" id="UP000464178">
    <property type="component" value="Chromosome"/>
</dbReference>
<gene>
    <name evidence="2" type="ORF">SOIL9_60190</name>
</gene>
<feature type="compositionally biased region" description="Basic residues" evidence="1">
    <location>
        <begin position="232"/>
        <end position="243"/>
    </location>
</feature>
<dbReference type="KEGG" id="gms:SOIL9_60190"/>
<dbReference type="RefSeq" id="WP_162666656.1">
    <property type="nucleotide sequence ID" value="NZ_LR593886.1"/>
</dbReference>
<accession>A0A6P2CU70</accession>
<dbReference type="EMBL" id="LR593886">
    <property type="protein sequence ID" value="VTR91695.1"/>
    <property type="molecule type" value="Genomic_DNA"/>
</dbReference>